<evidence type="ECO:0000313" key="9">
    <source>
        <dbReference type="EMBL" id="CAI3971576.1"/>
    </source>
</evidence>
<evidence type="ECO:0000256" key="3">
    <source>
        <dbReference type="ARBA" id="ARBA00022989"/>
    </source>
</evidence>
<feature type="transmembrane region" description="Helical" evidence="7">
    <location>
        <begin position="1106"/>
        <end position="1125"/>
    </location>
</feature>
<evidence type="ECO:0000256" key="5">
    <source>
        <dbReference type="ARBA" id="ARBA00023157"/>
    </source>
</evidence>
<sequence length="1452" mass="164871">MWDRFKQLMSRPVSGASLGFFRLAFGAVMIYEGLYYLGFTWNNPSPTNYIDSFYTGDHIAWNIPYPGFSWVKPLPEPLMTALFVAFTIAALLVTAGVLYRLAIVGVFLMFSYINLMDAWTYLNHHYLACIIAMLLIFMAADRRFALGRILQHASGRVRKSEVPFWNIFLLRGQMFIVYFYAGIAKLNPDWLAGEPVRMWLQQPRTLVKLEPWLSPSLLQSLRSLLAQEYSIWTIVYGGMLFDLVIGFLLIFRRTRLFGFLLVLCFHTFNNFQFKIGAFPIMAVCLTTIFFEPDWPDRLWKWVQSPKFSKPDLGWLIGGAIVLPPLGAALGWKSSPTPSTEDRRMRLAPWTAGLIVAWLVFQGAVPLRHFLIPGDSNWTEEGSMFSWHMMLRNKQLGLCRIEIVDPKLPKVETEVGIIADWRLPTDDEPLVPYRQVTSGDVPWEELPEFLIVEEPVLGERIIYNPLSAVPRGDPEEYVQRHWQREYRREANKLSKTYSVAQVLDLYEELVKKAAPSRNPAHGAAQLRGIEVARELDIRRRDPKLTQLERLEYGRKLQEALEALKKNPTFGASFFTLFYAAAAPFDGFGDGSRNTPFYVVMDGELIERGRGTLPVVKRDAWQGSPSTLIDLWSYGPSDFNTLPRCLSFHDLNGEPAVVWNYGHDLHLFQATFVALMPPFLQRYVQHLANTWEADYGHRPEVFVTNYVKLNQHPMQLIVDPETDLASTELNVFRHNPWILQLEPNEESTSPDVSNVPGSARMLQSFRMLLGQRISGLSLAVFRICLGLVLAYDALHYLRPREGIGNFLTLDFSRESNPWMFPYAGFEWVQPLPQPWLTGVFVIYELSAVAMALGLFTRGASAVVFLSYTYIFLLDATRYNNHYYLTVLITAIMIVAPTATCLSVDRLIRRRRLRGREPDETIPFWPIFLLRFQWAMVYVYGAVTKTTASWLLHAQPLQTWINEPRIEAALARYLPASTVEAVLPVVQSTAMAYFLSWSGMLFDLLVVPLLLIRRTRLLALALALGFHATNHWLLFDNIGWFPPMAMAGIMLFLEPDWPRRFVLWLRRPVVHRPDWGWLALGVVCLPPVGALLGWKLPPSSEASDRPARPLGALPLALICLWAAVQLVVPLRHFFIPGNVDWTAEGARFSWRMKAGQKQATRMEIIVDPGTTPDGAPANIDWDALQVPERIYRDVSNPQNNFAELPELFVNFQPFYGERVIYNPFQSAGGSPRSLDEAARRVMAYWQTTYGRQPKVHKTFPLVNVLKAVELQLDPQQITPADQQLLATAQRLAAELSAEEATDVESRPAQVASLRDQLFQLITSSNRQLGQLVQKAVAQAHPFATEGATAPPGPLLVVDDPELFEPLTEHGYATLDRTKWKPPSGSIDTVYADMDWMTQRAAPNADHGGPSVYVPSVCPANRPVVGRSRWLTASRLYEPECRAAALRTSARARSKH</sequence>
<feature type="transmembrane region" description="Helical" evidence="7">
    <location>
        <begin position="77"/>
        <end position="94"/>
    </location>
</feature>
<organism evidence="9">
    <name type="scientific">Cladocopium goreaui</name>
    <dbReference type="NCBI Taxonomy" id="2562237"/>
    <lineage>
        <taxon>Eukaryota</taxon>
        <taxon>Sar</taxon>
        <taxon>Alveolata</taxon>
        <taxon>Dinophyceae</taxon>
        <taxon>Suessiales</taxon>
        <taxon>Symbiodiniaceae</taxon>
        <taxon>Cladocopium</taxon>
    </lineage>
</organism>
<feature type="transmembrane region" description="Helical" evidence="7">
    <location>
        <begin position="1074"/>
        <end position="1094"/>
    </location>
</feature>
<feature type="transmembrane region" description="Helical" evidence="7">
    <location>
        <begin position="229"/>
        <end position="251"/>
    </location>
</feature>
<accession>A0A9P1BHJ8</accession>
<evidence type="ECO:0000259" key="8">
    <source>
        <dbReference type="SMART" id="SM00752"/>
    </source>
</evidence>
<feature type="transmembrane region" description="Helical" evidence="7">
    <location>
        <begin position="125"/>
        <end position="141"/>
    </location>
</feature>
<dbReference type="OrthoDB" id="9997390at2759"/>
<feature type="domain" description="HTTM-like" evidence="8">
    <location>
        <begin position="10"/>
        <end position="294"/>
    </location>
</feature>
<evidence type="ECO:0000256" key="1">
    <source>
        <dbReference type="ARBA" id="ARBA00004127"/>
    </source>
</evidence>
<dbReference type="InterPro" id="IPR011020">
    <property type="entry name" value="HTTM-like"/>
</dbReference>
<evidence type="ECO:0000256" key="7">
    <source>
        <dbReference type="SAM" id="Phobius"/>
    </source>
</evidence>
<comment type="caution">
    <text evidence="9">The sequence shown here is derived from an EMBL/GenBank/DDBJ whole genome shotgun (WGS) entry which is preliminary data.</text>
</comment>
<keyword evidence="2 7" id="KW-0812">Transmembrane</keyword>
<evidence type="ECO:0000313" key="10">
    <source>
        <dbReference type="EMBL" id="CAL4758888.1"/>
    </source>
</evidence>
<dbReference type="InterPro" id="IPR007782">
    <property type="entry name" value="VKG_COase"/>
</dbReference>
<protein>
    <submittedName>
        <fullName evidence="10">Vitamin K-dependent gamma-carboxylase (Gamma-glutamyl carboxylase) (Peptidyl-glutamate 4-carboxylase) (Vitamin K gamma glutamyl carboxylase)</fullName>
    </submittedName>
</protein>
<dbReference type="Pfam" id="PF22777">
    <property type="entry name" value="VKGC_lumenal_dom"/>
    <property type="match status" value="3"/>
</dbReference>
<feature type="transmembrane region" description="Helical" evidence="7">
    <location>
        <begin position="921"/>
        <end position="940"/>
    </location>
</feature>
<evidence type="ECO:0000256" key="2">
    <source>
        <dbReference type="ARBA" id="ARBA00022692"/>
    </source>
</evidence>
<dbReference type="GO" id="GO:0012505">
    <property type="term" value="C:endomembrane system"/>
    <property type="evidence" value="ECO:0007669"/>
    <property type="project" value="UniProtKB-SubCell"/>
</dbReference>
<dbReference type="InterPro" id="IPR053934">
    <property type="entry name" value="HTTM_dom"/>
</dbReference>
<feature type="transmembrane region" description="Helical" evidence="7">
    <location>
        <begin position="271"/>
        <end position="292"/>
    </location>
</feature>
<dbReference type="Pfam" id="PF05090">
    <property type="entry name" value="HTTM"/>
    <property type="match status" value="2"/>
</dbReference>
<feature type="transmembrane region" description="Helical" evidence="7">
    <location>
        <begin position="771"/>
        <end position="789"/>
    </location>
</feature>
<evidence type="ECO:0000256" key="4">
    <source>
        <dbReference type="ARBA" id="ARBA00023136"/>
    </source>
</evidence>
<evidence type="ECO:0000256" key="6">
    <source>
        <dbReference type="ARBA" id="ARBA00023239"/>
    </source>
</evidence>
<dbReference type="GO" id="GO:0019842">
    <property type="term" value="F:vitamin binding"/>
    <property type="evidence" value="ECO:0007669"/>
    <property type="project" value="TreeGrafter"/>
</dbReference>
<dbReference type="EMBL" id="CAMXCT030000001">
    <property type="protein sequence ID" value="CAL4758888.1"/>
    <property type="molecule type" value="Genomic_DNA"/>
</dbReference>
<evidence type="ECO:0000313" key="11">
    <source>
        <dbReference type="Proteomes" id="UP001152797"/>
    </source>
</evidence>
<feature type="transmembrane region" description="Helical" evidence="7">
    <location>
        <begin position="987"/>
        <end position="1007"/>
    </location>
</feature>
<feature type="transmembrane region" description="Helical" evidence="7">
    <location>
        <begin position="20"/>
        <end position="39"/>
    </location>
</feature>
<name>A0A9P1BHJ8_9DINO</name>
<dbReference type="Proteomes" id="UP001152797">
    <property type="component" value="Unassembled WGS sequence"/>
</dbReference>
<keyword evidence="11" id="KW-1185">Reference proteome</keyword>
<keyword evidence="3 7" id="KW-1133">Transmembrane helix</keyword>
<feature type="transmembrane region" description="Helical" evidence="7">
    <location>
        <begin position="845"/>
        <end position="868"/>
    </location>
</feature>
<feature type="domain" description="HTTM-like" evidence="8">
    <location>
        <begin position="768"/>
        <end position="1054"/>
    </location>
</feature>
<gene>
    <name evidence="9" type="ORF">C1SCF055_LOCUS166</name>
</gene>
<feature type="transmembrane region" description="Helical" evidence="7">
    <location>
        <begin position="162"/>
        <end position="181"/>
    </location>
</feature>
<reference evidence="10 11" key="2">
    <citation type="submission" date="2024-05" db="EMBL/GenBank/DDBJ databases">
        <authorList>
            <person name="Chen Y."/>
            <person name="Shah S."/>
            <person name="Dougan E. K."/>
            <person name="Thang M."/>
            <person name="Chan C."/>
        </authorList>
    </citation>
    <scope>NUCLEOTIDE SEQUENCE [LARGE SCALE GENOMIC DNA]</scope>
</reference>
<dbReference type="PANTHER" id="PTHR12639:SF7">
    <property type="entry name" value="HTTM DOMAIN-CONTAINING PROTEIN"/>
    <property type="match status" value="1"/>
</dbReference>
<keyword evidence="4 7" id="KW-0472">Membrane</keyword>
<dbReference type="EMBL" id="CAMXCT010000001">
    <property type="protein sequence ID" value="CAI3971576.1"/>
    <property type="molecule type" value="Genomic_DNA"/>
</dbReference>
<feature type="transmembrane region" description="Helical" evidence="7">
    <location>
        <begin position="343"/>
        <end position="360"/>
    </location>
</feature>
<proteinExistence type="predicted"/>
<dbReference type="InterPro" id="IPR053935">
    <property type="entry name" value="VKGC_lumenal_dom"/>
</dbReference>
<dbReference type="PANTHER" id="PTHR12639">
    <property type="entry name" value="VITAMIN K-DEPENDENT GAMMA-CARBOXYLASE"/>
    <property type="match status" value="1"/>
</dbReference>
<feature type="transmembrane region" description="Helical" evidence="7">
    <location>
        <begin position="880"/>
        <end position="901"/>
    </location>
</feature>
<feature type="transmembrane region" description="Helical" evidence="7">
    <location>
        <begin position="1037"/>
        <end position="1054"/>
    </location>
</feature>
<keyword evidence="6" id="KW-0456">Lyase</keyword>
<dbReference type="SMART" id="SM00752">
    <property type="entry name" value="HTTM"/>
    <property type="match status" value="2"/>
</dbReference>
<reference evidence="9" key="1">
    <citation type="submission" date="2022-10" db="EMBL/GenBank/DDBJ databases">
        <authorList>
            <person name="Chen Y."/>
            <person name="Dougan E. K."/>
            <person name="Chan C."/>
            <person name="Rhodes N."/>
            <person name="Thang M."/>
        </authorList>
    </citation>
    <scope>NUCLEOTIDE SEQUENCE</scope>
</reference>
<dbReference type="GO" id="GO:0008488">
    <property type="term" value="F:gamma-glutamyl carboxylase activity"/>
    <property type="evidence" value="ECO:0007669"/>
    <property type="project" value="InterPro"/>
</dbReference>
<keyword evidence="5" id="KW-1015">Disulfide bond</keyword>
<feature type="transmembrane region" description="Helical" evidence="7">
    <location>
        <begin position="312"/>
        <end position="331"/>
    </location>
</feature>
<dbReference type="EMBL" id="CAMXCT020000001">
    <property type="protein sequence ID" value="CAL1124951.1"/>
    <property type="molecule type" value="Genomic_DNA"/>
</dbReference>
<comment type="subcellular location">
    <subcellularLocation>
        <location evidence="1">Endomembrane system</location>
        <topology evidence="1">Multi-pass membrane protein</topology>
    </subcellularLocation>
</comment>